<keyword evidence="3" id="KW-1185">Reference proteome</keyword>
<dbReference type="AlphaFoldDB" id="A0A916Y563"/>
<comment type="caution">
    <text evidence="2">The sequence shown here is derived from an EMBL/GenBank/DDBJ whole genome shotgun (WGS) entry which is preliminary data.</text>
</comment>
<evidence type="ECO:0008006" key="4">
    <source>
        <dbReference type="Google" id="ProtNLM"/>
    </source>
</evidence>
<name>A0A916Y563_9SPHN</name>
<feature type="signal peptide" evidence="1">
    <location>
        <begin position="1"/>
        <end position="26"/>
    </location>
</feature>
<gene>
    <name evidence="2" type="ORF">GCM10010989_02090</name>
</gene>
<reference evidence="2 3" key="1">
    <citation type="journal article" date="2014" name="Int. J. Syst. Evol. Microbiol.">
        <title>Complete genome sequence of Corynebacterium casei LMG S-19264T (=DSM 44701T), isolated from a smear-ripened cheese.</title>
        <authorList>
            <consortium name="US DOE Joint Genome Institute (JGI-PGF)"/>
            <person name="Walter F."/>
            <person name="Albersmeier A."/>
            <person name="Kalinowski J."/>
            <person name="Ruckert C."/>
        </authorList>
    </citation>
    <scope>NUCLEOTIDE SEQUENCE [LARGE SCALE GENOMIC DNA]</scope>
    <source>
        <strain evidence="2 3">CGMCC 1.15358</strain>
    </source>
</reference>
<organism evidence="2 3">
    <name type="scientific">Croceicoccus pelagius</name>
    <dbReference type="NCBI Taxonomy" id="1703341"/>
    <lineage>
        <taxon>Bacteria</taxon>
        <taxon>Pseudomonadati</taxon>
        <taxon>Pseudomonadota</taxon>
        <taxon>Alphaproteobacteria</taxon>
        <taxon>Sphingomonadales</taxon>
        <taxon>Erythrobacteraceae</taxon>
        <taxon>Croceicoccus</taxon>
    </lineage>
</organism>
<dbReference type="EMBL" id="BMIO01000001">
    <property type="protein sequence ID" value="GGD31644.1"/>
    <property type="molecule type" value="Genomic_DNA"/>
</dbReference>
<evidence type="ECO:0000313" key="2">
    <source>
        <dbReference type="EMBL" id="GGD31644.1"/>
    </source>
</evidence>
<sequence>MKNILKAGAALMLGAATIAAPTIATAQDAVGGTNTIQDKRGYDALDEAQKAEYDAWPAEYQTAYLGWPADYQTSYWGWPADYRTAYWAWPNDYQTYYWDLEPSQQEAWWALTPEQRGKILAMTPEQQMAAWDSIKAQIAASAEPTKVMASNATVMDAPAPRAGEYPVCGGDIQDSCIQPRAAGLNRGNVPLDYWPGQPASSM</sequence>
<keyword evidence="1" id="KW-0732">Signal</keyword>
<feature type="chain" id="PRO_5037158750" description="Secreted protein" evidence="1">
    <location>
        <begin position="27"/>
        <end position="202"/>
    </location>
</feature>
<dbReference type="OrthoDB" id="7511342at2"/>
<evidence type="ECO:0000313" key="3">
    <source>
        <dbReference type="Proteomes" id="UP000598997"/>
    </source>
</evidence>
<accession>A0A916Y563</accession>
<evidence type="ECO:0000256" key="1">
    <source>
        <dbReference type="SAM" id="SignalP"/>
    </source>
</evidence>
<protein>
    <recommendedName>
        <fullName evidence="4">Secreted protein</fullName>
    </recommendedName>
</protein>
<proteinExistence type="predicted"/>
<dbReference type="Proteomes" id="UP000598997">
    <property type="component" value="Unassembled WGS sequence"/>
</dbReference>
<dbReference type="RefSeq" id="WP_066765710.1">
    <property type="nucleotide sequence ID" value="NZ_BMIO01000001.1"/>
</dbReference>